<organism evidence="2 3">
    <name type="scientific">Zophobas morio</name>
    <dbReference type="NCBI Taxonomy" id="2755281"/>
    <lineage>
        <taxon>Eukaryota</taxon>
        <taxon>Metazoa</taxon>
        <taxon>Ecdysozoa</taxon>
        <taxon>Arthropoda</taxon>
        <taxon>Hexapoda</taxon>
        <taxon>Insecta</taxon>
        <taxon>Pterygota</taxon>
        <taxon>Neoptera</taxon>
        <taxon>Endopterygota</taxon>
        <taxon>Coleoptera</taxon>
        <taxon>Polyphaga</taxon>
        <taxon>Cucujiformia</taxon>
        <taxon>Tenebrionidae</taxon>
        <taxon>Zophobas</taxon>
    </lineage>
</organism>
<dbReference type="SUPFAM" id="SSF52087">
    <property type="entry name" value="CRAL/TRIO domain"/>
    <property type="match status" value="1"/>
</dbReference>
<dbReference type="InterPro" id="IPR036865">
    <property type="entry name" value="CRAL-TRIO_dom_sf"/>
</dbReference>
<dbReference type="EMBL" id="JALNTZ010000007">
    <property type="protein sequence ID" value="KAJ3646780.1"/>
    <property type="molecule type" value="Genomic_DNA"/>
</dbReference>
<protein>
    <recommendedName>
        <fullName evidence="1">CRAL-TRIO domain-containing protein</fullName>
    </recommendedName>
</protein>
<dbReference type="SUPFAM" id="SSF46938">
    <property type="entry name" value="CRAL/TRIO N-terminal domain"/>
    <property type="match status" value="1"/>
</dbReference>
<dbReference type="SMART" id="SM00516">
    <property type="entry name" value="SEC14"/>
    <property type="match status" value="1"/>
</dbReference>
<sequence length="310" mass="36544">MESLSNLFEVRDDILQLVLNELNYSSINSFHEDVRKIREWMMKQPHFPEVMADKKIENFLILNKGSVERCKEKIENYFSVRTHLTAIFENINPKLPYMDYTLKAMYLVPLPKLTKNMYRVFYHKIRDAPLAANFDYNYAVRLVVNIQELRLTEDVAYGDVFIIDGQNTPPSLVFKVKLTTLYNALVVIYKKVFSNRMKALYLINAPSSVEWILTVIKSVIKPKLFERIHVCENWNTVFEQIGEEILPRDCGGKEKSLEELQDTLRQEFNKHQEYFNQLDALRVNEELRPQRLKNSNMFGFSGNLKKIDID</sequence>
<gene>
    <name evidence="2" type="ORF">Zmor_024352</name>
</gene>
<dbReference type="GO" id="GO:0016020">
    <property type="term" value="C:membrane"/>
    <property type="evidence" value="ECO:0007669"/>
    <property type="project" value="TreeGrafter"/>
</dbReference>
<dbReference type="CDD" id="cd00170">
    <property type="entry name" value="SEC14"/>
    <property type="match status" value="1"/>
</dbReference>
<proteinExistence type="predicted"/>
<accession>A0AA38HYQ1</accession>
<dbReference type="Gene3D" id="3.40.525.10">
    <property type="entry name" value="CRAL-TRIO lipid binding domain"/>
    <property type="match status" value="1"/>
</dbReference>
<dbReference type="InterPro" id="IPR001251">
    <property type="entry name" value="CRAL-TRIO_dom"/>
</dbReference>
<evidence type="ECO:0000313" key="3">
    <source>
        <dbReference type="Proteomes" id="UP001168821"/>
    </source>
</evidence>
<name>A0AA38HYQ1_9CUCU</name>
<dbReference type="PROSITE" id="PS50191">
    <property type="entry name" value="CRAL_TRIO"/>
    <property type="match status" value="1"/>
</dbReference>
<dbReference type="Proteomes" id="UP001168821">
    <property type="component" value="Unassembled WGS sequence"/>
</dbReference>
<dbReference type="PANTHER" id="PTHR10174:SF222">
    <property type="entry name" value="GH10083P-RELATED"/>
    <property type="match status" value="1"/>
</dbReference>
<dbReference type="PANTHER" id="PTHR10174">
    <property type="entry name" value="ALPHA-TOCOPHEROL TRANSFER PROTEIN-RELATED"/>
    <property type="match status" value="1"/>
</dbReference>
<evidence type="ECO:0000313" key="2">
    <source>
        <dbReference type="EMBL" id="KAJ3646780.1"/>
    </source>
</evidence>
<feature type="domain" description="CRAL-TRIO" evidence="1">
    <location>
        <begin position="98"/>
        <end position="258"/>
    </location>
</feature>
<comment type="caution">
    <text evidence="2">The sequence shown here is derived from an EMBL/GenBank/DDBJ whole genome shotgun (WGS) entry which is preliminary data.</text>
</comment>
<keyword evidence="3" id="KW-1185">Reference proteome</keyword>
<dbReference type="GO" id="GO:1902936">
    <property type="term" value="F:phosphatidylinositol bisphosphate binding"/>
    <property type="evidence" value="ECO:0007669"/>
    <property type="project" value="TreeGrafter"/>
</dbReference>
<reference evidence="2" key="1">
    <citation type="journal article" date="2023" name="G3 (Bethesda)">
        <title>Whole genome assemblies of Zophobas morio and Tenebrio molitor.</title>
        <authorList>
            <person name="Kaur S."/>
            <person name="Stinson S.A."/>
            <person name="diCenzo G.C."/>
        </authorList>
    </citation>
    <scope>NUCLEOTIDE SEQUENCE</scope>
    <source>
        <strain evidence="2">QUZm001</strain>
    </source>
</reference>
<dbReference type="AlphaFoldDB" id="A0AA38HYQ1"/>
<dbReference type="InterPro" id="IPR036273">
    <property type="entry name" value="CRAL/TRIO_N_dom_sf"/>
</dbReference>
<evidence type="ECO:0000259" key="1">
    <source>
        <dbReference type="PROSITE" id="PS50191"/>
    </source>
</evidence>
<dbReference type="Pfam" id="PF00650">
    <property type="entry name" value="CRAL_TRIO"/>
    <property type="match status" value="1"/>
</dbReference>